<dbReference type="EMBL" id="BOMS01000031">
    <property type="protein sequence ID" value="GIE66295.1"/>
    <property type="molecule type" value="Genomic_DNA"/>
</dbReference>
<accession>A0ABQ4B7P4</accession>
<organism evidence="2 3">
    <name type="scientific">Actinoplanes palleronii</name>
    <dbReference type="NCBI Taxonomy" id="113570"/>
    <lineage>
        <taxon>Bacteria</taxon>
        <taxon>Bacillati</taxon>
        <taxon>Actinomycetota</taxon>
        <taxon>Actinomycetes</taxon>
        <taxon>Micromonosporales</taxon>
        <taxon>Micromonosporaceae</taxon>
        <taxon>Actinoplanes</taxon>
    </lineage>
</organism>
<sequence length="122" mass="12335">MGNLIQCALAGSVFYLAVATIAAKLIVAASAAVAAISSAVFSEIGGVIFVEEGTVNITALSVAAGVLATFLSSQAVAMVMMHSDATDPTSFPGGGHWPAANTARYNDATINDTDADWNLKGE</sequence>
<evidence type="ECO:0000313" key="3">
    <source>
        <dbReference type="Proteomes" id="UP000624709"/>
    </source>
</evidence>
<name>A0ABQ4B7P4_9ACTN</name>
<protein>
    <submittedName>
        <fullName evidence="2">Uncharacterized protein</fullName>
    </submittedName>
</protein>
<evidence type="ECO:0000256" key="1">
    <source>
        <dbReference type="SAM" id="Phobius"/>
    </source>
</evidence>
<dbReference type="Proteomes" id="UP000624709">
    <property type="component" value="Unassembled WGS sequence"/>
</dbReference>
<comment type="caution">
    <text evidence="2">The sequence shown here is derived from an EMBL/GenBank/DDBJ whole genome shotgun (WGS) entry which is preliminary data.</text>
</comment>
<keyword evidence="1" id="KW-0812">Transmembrane</keyword>
<feature type="transmembrane region" description="Helical" evidence="1">
    <location>
        <begin position="57"/>
        <end position="81"/>
    </location>
</feature>
<evidence type="ECO:0000313" key="2">
    <source>
        <dbReference type="EMBL" id="GIE66295.1"/>
    </source>
</evidence>
<keyword evidence="1" id="KW-1133">Transmembrane helix</keyword>
<proteinExistence type="predicted"/>
<keyword evidence="3" id="KW-1185">Reference proteome</keyword>
<gene>
    <name evidence="2" type="ORF">Apa02nite_024030</name>
</gene>
<keyword evidence="1" id="KW-0472">Membrane</keyword>
<dbReference type="RefSeq" id="WP_239164263.1">
    <property type="nucleotide sequence ID" value="NZ_BAAATY010000006.1"/>
</dbReference>
<reference evidence="2 3" key="1">
    <citation type="submission" date="2021-01" db="EMBL/GenBank/DDBJ databases">
        <title>Whole genome shotgun sequence of Actinoplanes palleronii NBRC 14916.</title>
        <authorList>
            <person name="Komaki H."/>
            <person name="Tamura T."/>
        </authorList>
    </citation>
    <scope>NUCLEOTIDE SEQUENCE [LARGE SCALE GENOMIC DNA]</scope>
    <source>
        <strain evidence="2 3">NBRC 14916</strain>
    </source>
</reference>